<feature type="region of interest" description="Disordered" evidence="1">
    <location>
        <begin position="1"/>
        <end position="38"/>
    </location>
</feature>
<feature type="domain" description="DUF4143" evidence="3">
    <location>
        <begin position="204"/>
        <end position="364"/>
    </location>
</feature>
<dbReference type="AlphaFoldDB" id="A0A2T9IVU3"/>
<accession>A0A2T9IVU3</accession>
<dbReference type="InterPro" id="IPR027417">
    <property type="entry name" value="P-loop_NTPase"/>
</dbReference>
<protein>
    <submittedName>
        <fullName evidence="4">AAA family ATPase</fullName>
    </submittedName>
</protein>
<reference evidence="4 5" key="1">
    <citation type="submission" date="2018-04" db="EMBL/GenBank/DDBJ databases">
        <title>The genome sequence of Caulobacter sp. 736.</title>
        <authorList>
            <person name="Gao J."/>
            <person name="Sun J."/>
        </authorList>
    </citation>
    <scope>NUCLEOTIDE SEQUENCE [LARGE SCALE GENOMIC DNA]</scope>
    <source>
        <strain evidence="4 5">736</strain>
    </source>
</reference>
<dbReference type="InterPro" id="IPR025420">
    <property type="entry name" value="DUF4143"/>
</dbReference>
<dbReference type="InterPro" id="IPR041682">
    <property type="entry name" value="AAA_14"/>
</dbReference>
<name>A0A2T9IVU3_9CAUL</name>
<dbReference type="SUPFAM" id="SSF52540">
    <property type="entry name" value="P-loop containing nucleoside triphosphate hydrolases"/>
    <property type="match status" value="1"/>
</dbReference>
<dbReference type="Pfam" id="PF13173">
    <property type="entry name" value="AAA_14"/>
    <property type="match status" value="1"/>
</dbReference>
<dbReference type="PANTHER" id="PTHR43566:SF2">
    <property type="entry name" value="DUF4143 DOMAIN-CONTAINING PROTEIN"/>
    <property type="match status" value="1"/>
</dbReference>
<evidence type="ECO:0000313" key="5">
    <source>
        <dbReference type="Proteomes" id="UP000244913"/>
    </source>
</evidence>
<dbReference type="EMBL" id="QDKP01000067">
    <property type="protein sequence ID" value="PVM70975.1"/>
    <property type="molecule type" value="Genomic_DNA"/>
</dbReference>
<evidence type="ECO:0000259" key="3">
    <source>
        <dbReference type="Pfam" id="PF13635"/>
    </source>
</evidence>
<comment type="caution">
    <text evidence="4">The sequence shown here is derived from an EMBL/GenBank/DDBJ whole genome shotgun (WGS) entry which is preliminary data.</text>
</comment>
<evidence type="ECO:0000313" key="4">
    <source>
        <dbReference type="EMBL" id="PVM70975.1"/>
    </source>
</evidence>
<feature type="domain" description="AAA" evidence="2">
    <location>
        <begin position="47"/>
        <end position="142"/>
    </location>
</feature>
<dbReference type="Proteomes" id="UP000244913">
    <property type="component" value="Unassembled WGS sequence"/>
</dbReference>
<evidence type="ECO:0000256" key="1">
    <source>
        <dbReference type="SAM" id="MobiDB-lite"/>
    </source>
</evidence>
<sequence length="415" mass="45572">MKLRRRPCSPTALKPRGYRPLRRNPPGAENTGRVSRKTPQAISLLTDKGRTYLTLDDATTLAAAQADPAGLIRSLDTAIIDEVQRAPDLLLAIKQVVDRDARPGRFLLTGSANLMTLPRVADSLAGRMETIRLLPLAQAEILGETRPPFLSSLFAGHAPRAGAARLGPDLVERVLAGGYPEALARSAWARRQDWHLNYVEAVIERDVRDVAQIDQLDRMPRLMRALAEHSGQLINHSSVGAAFNLNHVTTQRYTGVFEQLFLVRTLPPWSNNALSRLIKTPKLHFLDPGLLAALRNLTPERVAADRTPFGAVLESFVFSEVLKLTAWDADRYTLSHFRDKSGDEVDIVIENRAGEIVGLEIKASATVRGGDFNGLRKLRGAVGDRFKFGAVLYDSADTVPFGEALAAMPLSTLWG</sequence>
<dbReference type="Pfam" id="PF13635">
    <property type="entry name" value="DUF4143"/>
    <property type="match status" value="1"/>
</dbReference>
<evidence type="ECO:0000259" key="2">
    <source>
        <dbReference type="Pfam" id="PF13173"/>
    </source>
</evidence>
<keyword evidence="5" id="KW-1185">Reference proteome</keyword>
<proteinExistence type="predicted"/>
<organism evidence="4 5">
    <name type="scientific">Caulobacter radicis</name>
    <dbReference type="NCBI Taxonomy" id="2172650"/>
    <lineage>
        <taxon>Bacteria</taxon>
        <taxon>Pseudomonadati</taxon>
        <taxon>Pseudomonadota</taxon>
        <taxon>Alphaproteobacteria</taxon>
        <taxon>Caulobacterales</taxon>
        <taxon>Caulobacteraceae</taxon>
        <taxon>Caulobacter</taxon>
    </lineage>
</organism>
<gene>
    <name evidence="4" type="ORF">DDF65_25100</name>
</gene>
<dbReference type="PANTHER" id="PTHR43566">
    <property type="entry name" value="CONSERVED PROTEIN"/>
    <property type="match status" value="1"/>
</dbReference>